<reference evidence="2 3" key="1">
    <citation type="submission" date="2024-07" db="EMBL/GenBank/DDBJ databases">
        <title>Molecular mechanisms and environmental adaptations of flagellar loss and biofilm growth of Rhodanobacter under environmental stress.</title>
        <authorList>
            <person name="Chen M."/>
        </authorList>
    </citation>
    <scope>NUCLEOTIDE SEQUENCE [LARGE SCALE GENOMIC DNA]</scope>
    <source>
        <strain evidence="2 3">RS22</strain>
    </source>
</reference>
<dbReference type="Gene3D" id="3.40.630.30">
    <property type="match status" value="1"/>
</dbReference>
<dbReference type="InterPro" id="IPR000182">
    <property type="entry name" value="GNAT_dom"/>
</dbReference>
<gene>
    <name evidence="2" type="ORF">AB7878_16270</name>
</gene>
<evidence type="ECO:0000313" key="2">
    <source>
        <dbReference type="EMBL" id="MEY2183978.1"/>
    </source>
</evidence>
<dbReference type="PANTHER" id="PTHR43792:SF1">
    <property type="entry name" value="N-ACETYLTRANSFERASE DOMAIN-CONTAINING PROTEIN"/>
    <property type="match status" value="1"/>
</dbReference>
<feature type="domain" description="N-acetyltransferase" evidence="1">
    <location>
        <begin position="8"/>
        <end position="165"/>
    </location>
</feature>
<accession>A0ABV4AUV5</accession>
<dbReference type="SUPFAM" id="SSF55729">
    <property type="entry name" value="Acyl-CoA N-acyltransferases (Nat)"/>
    <property type="match status" value="1"/>
</dbReference>
<evidence type="ECO:0000259" key="1">
    <source>
        <dbReference type="PROSITE" id="PS51186"/>
    </source>
</evidence>
<keyword evidence="3" id="KW-1185">Reference proteome</keyword>
<dbReference type="PANTHER" id="PTHR43792">
    <property type="entry name" value="GNAT FAMILY, PUTATIVE (AFU_ORTHOLOGUE AFUA_3G00765)-RELATED-RELATED"/>
    <property type="match status" value="1"/>
</dbReference>
<sequence length="184" mass="20195">MELETARLRLDALREGDAEALFRYRADPEVCRYQSWRPAILADAGRFISGQSALTAPAQGQWFQRAIRHSDDGVLIGDVGFCLADAQAEFGITLAPAAQGNGYAREALHALFGWLFGELGIHRVHASVDPRNAPSMALLLAMGMRKEAHFRESLRFHGEWVDDVVFGLLTSEWLGKGAGNAASR</sequence>
<dbReference type="InterPro" id="IPR016181">
    <property type="entry name" value="Acyl_CoA_acyltransferase"/>
</dbReference>
<evidence type="ECO:0000313" key="3">
    <source>
        <dbReference type="Proteomes" id="UP001562159"/>
    </source>
</evidence>
<keyword evidence="2" id="KW-0012">Acyltransferase</keyword>
<dbReference type="PROSITE" id="PS51186">
    <property type="entry name" value="GNAT"/>
    <property type="match status" value="1"/>
</dbReference>
<dbReference type="InterPro" id="IPR051531">
    <property type="entry name" value="N-acetyltransferase"/>
</dbReference>
<keyword evidence="2" id="KW-0808">Transferase</keyword>
<dbReference type="Proteomes" id="UP001562159">
    <property type="component" value="Unassembled WGS sequence"/>
</dbReference>
<name>A0ABV4AUV5_9GAMM</name>
<dbReference type="EC" id="2.3.-.-" evidence="2"/>
<comment type="caution">
    <text evidence="2">The sequence shown here is derived from an EMBL/GenBank/DDBJ whole genome shotgun (WGS) entry which is preliminary data.</text>
</comment>
<proteinExistence type="predicted"/>
<organism evidence="2 3">
    <name type="scientific">Rhodanobacter humi</name>
    <dbReference type="NCBI Taxonomy" id="1888173"/>
    <lineage>
        <taxon>Bacteria</taxon>
        <taxon>Pseudomonadati</taxon>
        <taxon>Pseudomonadota</taxon>
        <taxon>Gammaproteobacteria</taxon>
        <taxon>Lysobacterales</taxon>
        <taxon>Rhodanobacteraceae</taxon>
        <taxon>Rhodanobacter</taxon>
    </lineage>
</organism>
<dbReference type="GO" id="GO:0016746">
    <property type="term" value="F:acyltransferase activity"/>
    <property type="evidence" value="ECO:0007669"/>
    <property type="project" value="UniProtKB-KW"/>
</dbReference>
<dbReference type="EMBL" id="JBGBPY010000001">
    <property type="protein sequence ID" value="MEY2183978.1"/>
    <property type="molecule type" value="Genomic_DNA"/>
</dbReference>
<protein>
    <submittedName>
        <fullName evidence="2">GNAT family N-acetyltransferase</fullName>
        <ecNumber evidence="2">2.3.-.-</ecNumber>
    </submittedName>
</protein>
<dbReference type="Pfam" id="PF13302">
    <property type="entry name" value="Acetyltransf_3"/>
    <property type="match status" value="1"/>
</dbReference>